<evidence type="ECO:0000256" key="5">
    <source>
        <dbReference type="ARBA" id="ARBA00023136"/>
    </source>
</evidence>
<feature type="domain" description="DUF7601" evidence="8">
    <location>
        <begin position="2254"/>
        <end position="2344"/>
    </location>
</feature>
<dbReference type="Gene3D" id="2.60.40.10">
    <property type="entry name" value="Immunoglobulins"/>
    <property type="match status" value="3"/>
</dbReference>
<feature type="domain" description="SpaA-like prealbumin fold" evidence="7">
    <location>
        <begin position="1138"/>
        <end position="1224"/>
    </location>
</feature>
<organism evidence="9 10">
    <name type="scientific">Sharpea porci</name>
    <dbReference type="NCBI Taxonomy" id="2652286"/>
    <lineage>
        <taxon>Bacteria</taxon>
        <taxon>Bacillati</taxon>
        <taxon>Bacillota</taxon>
        <taxon>Erysipelotrichia</taxon>
        <taxon>Erysipelotrichales</taxon>
        <taxon>Coprobacillaceae</taxon>
        <taxon>Sharpea</taxon>
    </lineage>
</organism>
<dbReference type="PANTHER" id="PTHR24365">
    <property type="entry name" value="TOLL-LIKE RECEPTOR"/>
    <property type="match status" value="1"/>
</dbReference>
<dbReference type="NCBIfam" id="TIGR02167">
    <property type="entry name" value="Liste_lipo_26"/>
    <property type="match status" value="17"/>
</dbReference>
<name>A0A844FUH5_9FIRM</name>
<sequence length="2788" mass="314285">MAKYIKHFNKKMFVIMISLFMIITLVVPTGIYAYAQENTNGKNTIEAFSIQMAKGASKQDDGKYVWNASTTYPNHRFVYRINFALSGIGDIAPGDIQITIPKTILKDRNGNVADSIELSVPTEEDAQKAESDGDTNTINEYAWKESDDGQSIIIYNRVKRTSGEQGSIEVSFSTTETTYEYVDMGGSEPFSAHLEVTNDGHVASADSEKIPVYINTTAQIQSTSKGFVGNKPEVIRQWDPSWGTQPENTKGKYFLIWEIVTRIRGNQTQPFTLQLDDTPATEGVQVVGYRMSSEEYNTKNTFENLRLAPSSEMKVTNYVLTAYDPGKYANMDTYDIKNDIKATVIPIDGVDAPTSATSTKTFTWENPKFTPLVGSYLGRKFGNNNWYEKFKTYWDYASYDLDQLQDGKVNSLDKFKYYIELLAYPYPKTVDGPADDPNSYGKKKVNYELTDDTLYLDDDIKLLQSDSKEDKYSIPEQAKKLTKDDYRYLGAQWGVQYEMRQFDQETQKFEKDPNAHPSQDDIIHFFGKIDNQWIEVASYNIGTNTSEIKKADIVDKLDRSKITFKDHSLVTGLRITTSNAYYSTTLYAYPMISLKNSDYVMKQIKDKNNIKLHNFADMRLTDEKGEEIYNVRRYAFDRAIRPKKSSSLNKYVVSTGNDTARKAFVLRWRISQQETIRTDTKEDYVVQESGRFYDLLPKGTHLQKGSVAIQTEKGYLSKNSFTYKIIENYMQSGRDLITVEIPVQAKYYNLYLNAVMDWNAIKDYGTDIINPVAYETGNDTITNGYPDDARTLTGENKAYMMNLDDTTNAKKFLYDQEPYAIDSLTSAIAGLKKQVKEARDQQYTYDTTTSHNSTYAYQLRYENTYTTTAKHLVFFDSLENYVGDGKKSDWHGIFKSLDLSQLRDKGISPTVYYSTKENLVIENNHDLTNTNIWKVLDENTDPSTVKAIAIDCSKKADGSDFILPEGDSLSAFIYMQAPDEVTGDTNRYLSAYNNVYLSDTLVDSNNNEQTYFIHQDYTKITLRITANIKIHKQSTEDEDQSIEGAKYSLTGTSDYGTKVNITEVTGQNGDATFEEIEKGTYTLKEVSSPSDWLLDQTEYQVIIDAKGQVTIRKKNDTKTLNQKNNAYILKDAPRIHGDLKFFKRDSVDKTKGIEGAKFRIEGTSAYGNDILLYASSNDYGVVEFKDIEYGIYHLKEVGTPENYIPNNKEYTVIVDDHGNVGIENSTMDKQGNVIIYNEPYHTIQISKQSSYDDSLLPGAVFSLKGSSNTGATVNLTATSQDNGLVTFNKLEAGNYILQETSAPAGYNLDTNKYTVVLKNDGTYTISGLKKNDSGYYRINNEKQKDGKIVVKKFWKDNKTNNNRPTPVIHITTDINKVPSYVMWREDKTRDANVGPGNSAFFALASSNELADKITKVIEETDASKVPSNAIRLDRNFDNPDALYKIYGWKDGTELHYYTNAQSIRMTDTSIKMFSAMQNVSAIDLSKFDTSKVTTMATIFQGCKNLQSLDLSHFNTSNVKDMNYMFWRCDNLKNLNISSFDTSKVTNMSNMFDNCVSLTNLELSSFNTSHVVNMASMFYHCLNLTNLDVSHFDTSNVEYMSFMFDTCQSLTELDVSHFNTAKVKSMNSMFYGCKNLTELDVTGFDTSKVEYMSGMFNACINLRSLDLTNFNTSNVKTMSAMFQDCQKLEDIDLSHFDTSKVQSMQYMFYNCKSFNVLDVKNFDTSKVNDMSNMFFGCSNIESLDLSTFNTSLVKAMGYMFYNCEKLKKLDVSNFDTSQVTTMSYMFYNCKSLETLDLSNFYTPKLTNMEKMFYGCSSLTKLNIENIDTSKITNMSYLFYNCSQLQSIDLSNFNTSLVTNFSYMFSSCTNLKEINLDSFDTSKVTNMANMFYSDSALLSLDLSHFNTSQVTQMQGMFSSCSQLTNIYVSDQWDTSNVKTSYDMFWKTYLLPNFSATFTDKNRAYYDGDGNGYLTYKAYSKPTLASSLVATARSIGHAAMNLLEKLQLVTVVHAEDGTYSSDTDATITKDGDEWTYEFSVADDKATYYAWEEDLDGYISTAYASSPTETTKEQPAQITNTANNYSEPKTYDFTLTKSIDGKKMVDKVVPDVRYAHTPNVGDQGNQLTNYDGNLNTNDVITIPGASKLKVQITYGGETSNYDWLCMWQGVHPDFKASKNSNTSLIGKIGGGYHLNASNTKQYDVDGNSVTFSFRSDSSGFGDGYGYYATVTGYDANGNVVTKTIKAESGEASSSVPQEYQDKSYVFTVTLNGNKISGTQIFGDTVFEDGIAKVSLKPGESLHFTDLPENTTYKVKEDEYKGLIATSENDSGILNASQNNPTVSFVNHYQEETLVPKKTNGFTLKKEVNGFHQNDDTAYKFHIIFKNLVPSTTYGYGKTSFTSHEDGYADLAFNLTKDESVQFDNLPVGTLYKISEEAGDYLPSYKIENKASTGHIAQSADNKDETNTPLSTSWETVDDQEQIIISFTNTVNKYQNLMLKKETTGGKTDEKFKFNVHFSNVPNDGFMSDAGKVIPDDNGEADVTVLLAAGETMTFENIPVTTKYQIMEKANIGQASYTITAPQNGHYVNNHGENQGVNKDLSTDVETVDEGEDATVVFTNNIPDLAEITLKKKVTGIFGDRNKYFKFHFTLTNAPESTQLSVDLGHASENADGHKNPLFIKSDRQGVIQADIYLKHGEEVVIRNVPKQATYSIVEMVEGYHVSHQINNETPVVSKDINNHPVAQDMVVYINDASGSMPIGLWKSKVLIYIFISIIMIMALILIILLFKRRTLH</sequence>
<feature type="transmembrane region" description="Helical" evidence="6">
    <location>
        <begin position="12"/>
        <end position="35"/>
    </location>
</feature>
<dbReference type="InterPro" id="IPR041033">
    <property type="entry name" value="SpaA_PFL_dom_1"/>
</dbReference>
<dbReference type="PANTHER" id="PTHR24365:SF530">
    <property type="entry name" value="MSTPROX-RELATED"/>
    <property type="match status" value="1"/>
</dbReference>
<evidence type="ECO:0000256" key="1">
    <source>
        <dbReference type="ARBA" id="ARBA00004167"/>
    </source>
</evidence>
<dbReference type="Pfam" id="PF24547">
    <property type="entry name" value="DUF7601"/>
    <property type="match status" value="4"/>
</dbReference>
<feature type="transmembrane region" description="Helical" evidence="6">
    <location>
        <begin position="2761"/>
        <end position="2782"/>
    </location>
</feature>
<reference evidence="9 10" key="1">
    <citation type="submission" date="2019-08" db="EMBL/GenBank/DDBJ databases">
        <title>In-depth cultivation of the pig gut microbiome towards novel bacterial diversity and tailored functional studies.</title>
        <authorList>
            <person name="Wylensek D."/>
            <person name="Hitch T.C.A."/>
            <person name="Clavel T."/>
        </authorList>
    </citation>
    <scope>NUCLEOTIDE SEQUENCE [LARGE SCALE GENOMIC DNA]</scope>
    <source>
        <strain evidence="9 10">CA-Schmier-601-WT-3</strain>
    </source>
</reference>
<comment type="subcellular location">
    <subcellularLocation>
        <location evidence="1">Membrane</location>
        <topology evidence="1">Single-pass membrane protein</topology>
    </subcellularLocation>
</comment>
<dbReference type="InterPro" id="IPR011889">
    <property type="entry name" value="Liste_lipo_26"/>
</dbReference>
<keyword evidence="3" id="KW-0732">Signal</keyword>
<dbReference type="InterPro" id="IPR013783">
    <property type="entry name" value="Ig-like_fold"/>
</dbReference>
<comment type="caution">
    <text evidence="9">The sequence shown here is derived from an EMBL/GenBank/DDBJ whole genome shotgun (WGS) entry which is preliminary data.</text>
</comment>
<evidence type="ECO:0000259" key="7">
    <source>
        <dbReference type="Pfam" id="PF17802"/>
    </source>
</evidence>
<accession>A0A844FUH5</accession>
<evidence type="ECO:0000256" key="3">
    <source>
        <dbReference type="ARBA" id="ARBA00022729"/>
    </source>
</evidence>
<keyword evidence="5 6" id="KW-0472">Membrane</keyword>
<gene>
    <name evidence="9" type="ORF">FYJ79_09035</name>
</gene>
<dbReference type="Gene3D" id="2.60.40.1140">
    <property type="entry name" value="Collagen-binding surface protein Cna, B-type domain"/>
    <property type="match status" value="4"/>
</dbReference>
<keyword evidence="10" id="KW-1185">Reference proteome</keyword>
<dbReference type="InterPro" id="IPR005046">
    <property type="entry name" value="DUF285"/>
</dbReference>
<dbReference type="GO" id="GO:0007165">
    <property type="term" value="P:signal transduction"/>
    <property type="evidence" value="ECO:0007669"/>
    <property type="project" value="TreeGrafter"/>
</dbReference>
<feature type="domain" description="DUF7601" evidence="8">
    <location>
        <begin position="2622"/>
        <end position="2731"/>
    </location>
</feature>
<feature type="domain" description="SpaA-like prealbumin fold" evidence="7">
    <location>
        <begin position="1242"/>
        <end position="1326"/>
    </location>
</feature>
<dbReference type="SUPFAM" id="SSF52058">
    <property type="entry name" value="L domain-like"/>
    <property type="match status" value="1"/>
</dbReference>
<feature type="domain" description="SpaA-like prealbumin fold" evidence="7">
    <location>
        <begin position="1027"/>
        <end position="1115"/>
    </location>
</feature>
<evidence type="ECO:0000256" key="4">
    <source>
        <dbReference type="ARBA" id="ARBA00022989"/>
    </source>
</evidence>
<dbReference type="EMBL" id="VUNM01000022">
    <property type="protein sequence ID" value="MST89711.1"/>
    <property type="molecule type" value="Genomic_DNA"/>
</dbReference>
<evidence type="ECO:0000256" key="6">
    <source>
        <dbReference type="SAM" id="Phobius"/>
    </source>
</evidence>
<dbReference type="Proteomes" id="UP000442619">
    <property type="component" value="Unassembled WGS sequence"/>
</dbReference>
<keyword evidence="2 6" id="KW-0812">Transmembrane</keyword>
<proteinExistence type="predicted"/>
<dbReference type="InterPro" id="IPR032675">
    <property type="entry name" value="LRR_dom_sf"/>
</dbReference>
<dbReference type="GO" id="GO:0038023">
    <property type="term" value="F:signaling receptor activity"/>
    <property type="evidence" value="ECO:0007669"/>
    <property type="project" value="TreeGrafter"/>
</dbReference>
<dbReference type="RefSeq" id="WP_154517195.1">
    <property type="nucleotide sequence ID" value="NZ_VUNM01000022.1"/>
</dbReference>
<dbReference type="GO" id="GO:0005886">
    <property type="term" value="C:plasma membrane"/>
    <property type="evidence" value="ECO:0007669"/>
    <property type="project" value="TreeGrafter"/>
</dbReference>
<dbReference type="Pfam" id="PF03382">
    <property type="entry name" value="DUF285"/>
    <property type="match status" value="3"/>
</dbReference>
<feature type="domain" description="DUF7601" evidence="8">
    <location>
        <begin position="2358"/>
        <end position="2458"/>
    </location>
</feature>
<evidence type="ECO:0000256" key="2">
    <source>
        <dbReference type="ARBA" id="ARBA00022692"/>
    </source>
</evidence>
<protein>
    <submittedName>
        <fullName evidence="9">BspA family leucine-rich repeat surface protein</fullName>
    </submittedName>
</protein>
<dbReference type="Gene3D" id="3.80.10.10">
    <property type="entry name" value="Ribonuclease Inhibitor"/>
    <property type="match status" value="3"/>
</dbReference>
<evidence type="ECO:0000313" key="9">
    <source>
        <dbReference type="EMBL" id="MST89711.1"/>
    </source>
</evidence>
<dbReference type="SUPFAM" id="SSF52047">
    <property type="entry name" value="RNI-like"/>
    <property type="match status" value="1"/>
</dbReference>
<evidence type="ECO:0000313" key="10">
    <source>
        <dbReference type="Proteomes" id="UP000442619"/>
    </source>
</evidence>
<dbReference type="SUPFAM" id="SSF49478">
    <property type="entry name" value="Cna protein B-type domain"/>
    <property type="match status" value="1"/>
</dbReference>
<evidence type="ECO:0000259" key="8">
    <source>
        <dbReference type="Pfam" id="PF24547"/>
    </source>
</evidence>
<dbReference type="InterPro" id="IPR055382">
    <property type="entry name" value="DUF7601"/>
</dbReference>
<keyword evidence="4 6" id="KW-1133">Transmembrane helix</keyword>
<feature type="domain" description="DUF7601" evidence="8">
    <location>
        <begin position="2491"/>
        <end position="2591"/>
    </location>
</feature>
<dbReference type="Pfam" id="PF17802">
    <property type="entry name" value="SpaA"/>
    <property type="match status" value="3"/>
</dbReference>